<evidence type="ECO:0000256" key="1">
    <source>
        <dbReference type="SAM" id="MobiDB-lite"/>
    </source>
</evidence>
<dbReference type="WBParaSite" id="SMRG1_8210.1">
    <property type="protein sequence ID" value="SMRG1_8210.1"/>
    <property type="gene ID" value="SMRG1_8210"/>
</dbReference>
<evidence type="ECO:0000313" key="3">
    <source>
        <dbReference type="WBParaSite" id="SMRG1_8210.1"/>
    </source>
</evidence>
<protein>
    <submittedName>
        <fullName evidence="3">Uncharacterized protein</fullName>
    </submittedName>
</protein>
<accession>A0AA85AG67</accession>
<name>A0AA85AG67_9TREM</name>
<evidence type="ECO:0000313" key="2">
    <source>
        <dbReference type="Proteomes" id="UP000050790"/>
    </source>
</evidence>
<proteinExistence type="predicted"/>
<sequence>MPASVTFTGDDDANAKEKLKIISNGNTNNIGITNSGRSCHLPKTFGEKTEVNLCDDDDINNTGDSRRENDNSQAPADKIICPDMEKLHPDSLISLPGSLKLSSSPQCEQGIFIELSDDEEVSSSIPDTDSAADQQANCSYDKTNIQFNISA</sequence>
<feature type="compositionally biased region" description="Polar residues" evidence="1">
    <location>
        <begin position="122"/>
        <end position="137"/>
    </location>
</feature>
<organism evidence="2 3">
    <name type="scientific">Schistosoma margrebowiei</name>
    <dbReference type="NCBI Taxonomy" id="48269"/>
    <lineage>
        <taxon>Eukaryota</taxon>
        <taxon>Metazoa</taxon>
        <taxon>Spiralia</taxon>
        <taxon>Lophotrochozoa</taxon>
        <taxon>Platyhelminthes</taxon>
        <taxon>Trematoda</taxon>
        <taxon>Digenea</taxon>
        <taxon>Strigeidida</taxon>
        <taxon>Schistosomatoidea</taxon>
        <taxon>Schistosomatidae</taxon>
        <taxon>Schistosoma</taxon>
    </lineage>
</organism>
<feature type="region of interest" description="Disordered" evidence="1">
    <location>
        <begin position="118"/>
        <end position="137"/>
    </location>
</feature>
<dbReference type="Proteomes" id="UP000050790">
    <property type="component" value="Unassembled WGS sequence"/>
</dbReference>
<dbReference type="AlphaFoldDB" id="A0AA85AG67"/>
<feature type="region of interest" description="Disordered" evidence="1">
    <location>
        <begin position="53"/>
        <end position="76"/>
    </location>
</feature>
<reference evidence="3" key="1">
    <citation type="submission" date="2023-11" db="UniProtKB">
        <authorList>
            <consortium name="WormBaseParasite"/>
        </authorList>
    </citation>
    <scope>IDENTIFICATION</scope>
</reference>